<keyword evidence="6" id="KW-1185">Reference proteome</keyword>
<reference evidence="5 6" key="1">
    <citation type="journal article" date="2015" name="Antonie Van Leeuwenhoek">
        <title>Tamlana nanhaiensis sp. nov., isolated from surface seawater collected from the South China Sea.</title>
        <authorList>
            <person name="Liu X."/>
            <person name="Lai Q."/>
            <person name="Du Y."/>
            <person name="Li G."/>
            <person name="Sun F."/>
            <person name="Shao Z."/>
        </authorList>
    </citation>
    <scope>NUCLEOTIDE SEQUENCE [LARGE SCALE GENOMIC DNA]</scope>
    <source>
        <strain evidence="5 6">FHC16</strain>
    </source>
</reference>
<dbReference type="Pfam" id="PF02682">
    <property type="entry name" value="CT_C_D"/>
    <property type="match status" value="1"/>
</dbReference>
<gene>
    <name evidence="5" type="ORF">PK35_08960</name>
</gene>
<evidence type="ECO:0000256" key="2">
    <source>
        <dbReference type="ARBA" id="ARBA00022801"/>
    </source>
</evidence>
<dbReference type="STRING" id="1382798.PK35_08960"/>
<evidence type="ECO:0000313" key="5">
    <source>
        <dbReference type="EMBL" id="KJD33082.1"/>
    </source>
</evidence>
<dbReference type="RefSeq" id="WP_044626358.1">
    <property type="nucleotide sequence ID" value="NZ_JTDV01000005.1"/>
</dbReference>
<dbReference type="NCBIfam" id="TIGR00370">
    <property type="entry name" value="5-oxoprolinase subunit PxpB"/>
    <property type="match status" value="1"/>
</dbReference>
<dbReference type="GO" id="GO:0005524">
    <property type="term" value="F:ATP binding"/>
    <property type="evidence" value="ECO:0007669"/>
    <property type="project" value="UniProtKB-KW"/>
</dbReference>
<evidence type="ECO:0000259" key="4">
    <source>
        <dbReference type="SMART" id="SM00796"/>
    </source>
</evidence>
<comment type="caution">
    <text evidence="5">The sequence shown here is derived from an EMBL/GenBank/DDBJ whole genome shotgun (WGS) entry which is preliminary data.</text>
</comment>
<keyword evidence="3" id="KW-0067">ATP-binding</keyword>
<dbReference type="Gene3D" id="3.30.1360.40">
    <property type="match status" value="1"/>
</dbReference>
<dbReference type="InterPro" id="IPR010016">
    <property type="entry name" value="PxpB"/>
</dbReference>
<accession>A0A0D7W5H4</accession>
<dbReference type="Gene3D" id="2.40.100.10">
    <property type="entry name" value="Cyclophilin-like"/>
    <property type="match status" value="1"/>
</dbReference>
<dbReference type="SUPFAM" id="SSF50891">
    <property type="entry name" value="Cyclophilin-like"/>
    <property type="match status" value="1"/>
</dbReference>
<dbReference type="PANTHER" id="PTHR34698">
    <property type="entry name" value="5-OXOPROLINASE SUBUNIT B"/>
    <property type="match status" value="1"/>
</dbReference>
<dbReference type="GO" id="GO:0016787">
    <property type="term" value="F:hydrolase activity"/>
    <property type="evidence" value="ECO:0007669"/>
    <property type="project" value="UniProtKB-KW"/>
</dbReference>
<dbReference type="InterPro" id="IPR029000">
    <property type="entry name" value="Cyclophilin-like_dom_sf"/>
</dbReference>
<dbReference type="Proteomes" id="UP000032361">
    <property type="component" value="Unassembled WGS sequence"/>
</dbReference>
<evidence type="ECO:0000256" key="1">
    <source>
        <dbReference type="ARBA" id="ARBA00022741"/>
    </source>
</evidence>
<dbReference type="SMART" id="SM00796">
    <property type="entry name" value="AHS1"/>
    <property type="match status" value="1"/>
</dbReference>
<evidence type="ECO:0000313" key="6">
    <source>
        <dbReference type="Proteomes" id="UP000032361"/>
    </source>
</evidence>
<keyword evidence="2 5" id="KW-0378">Hydrolase</keyword>
<dbReference type="EMBL" id="JTDV01000005">
    <property type="protein sequence ID" value="KJD33082.1"/>
    <property type="molecule type" value="Genomic_DNA"/>
</dbReference>
<protein>
    <submittedName>
        <fullName evidence="5">Allophanate hydrolase</fullName>
    </submittedName>
</protein>
<name>A0A0D7W5H4_9FLAO</name>
<dbReference type="InterPro" id="IPR003833">
    <property type="entry name" value="CT_C_D"/>
</dbReference>
<dbReference type="PANTHER" id="PTHR34698:SF2">
    <property type="entry name" value="5-OXOPROLINASE SUBUNIT B"/>
    <property type="match status" value="1"/>
</dbReference>
<dbReference type="PATRIC" id="fig|1382798.3.peg.3140"/>
<proteinExistence type="predicted"/>
<dbReference type="OrthoDB" id="9778567at2"/>
<sequence length="243" mass="27642">MNHKLTYKPYNEKSILVEWPKVIDEAILNDILQFKAKIEASEGFKIMSLTHAYQSLLIHFKKEIDDFDAIINQLKDIYSSKAEVIQLRQKLWKIPVCYDSSFGIDLEFISKEKNISIEEIIERHSKAIYKVYFIGFLPGFLYLGGLDDMLATARKATPRQQIDKGSVAIGGNQTGVYPSDSPGGWNIIGKTPINFFNVNKSEPCFAKAGDCIQFYQISKEEFNDINTLVAHDVYLIESEVINA</sequence>
<organism evidence="5 6">
    <name type="scientific">Neotamlana nanhaiensis</name>
    <dbReference type="NCBI Taxonomy" id="1382798"/>
    <lineage>
        <taxon>Bacteria</taxon>
        <taxon>Pseudomonadati</taxon>
        <taxon>Bacteroidota</taxon>
        <taxon>Flavobacteriia</taxon>
        <taxon>Flavobacteriales</taxon>
        <taxon>Flavobacteriaceae</taxon>
        <taxon>Neotamlana</taxon>
    </lineage>
</organism>
<dbReference type="SUPFAM" id="SSF160467">
    <property type="entry name" value="PH0987 N-terminal domain-like"/>
    <property type="match status" value="1"/>
</dbReference>
<feature type="domain" description="Carboxyltransferase" evidence="4">
    <location>
        <begin position="5"/>
        <end position="206"/>
    </location>
</feature>
<keyword evidence="1" id="KW-0547">Nucleotide-binding</keyword>
<evidence type="ECO:0000256" key="3">
    <source>
        <dbReference type="ARBA" id="ARBA00022840"/>
    </source>
</evidence>
<dbReference type="AlphaFoldDB" id="A0A0D7W5H4"/>